<evidence type="ECO:0000256" key="4">
    <source>
        <dbReference type="ARBA" id="ARBA00039854"/>
    </source>
</evidence>
<protein>
    <recommendedName>
        <fullName evidence="4">MORN repeat-containing protein 3</fullName>
    </recommendedName>
</protein>
<dbReference type="PANTHER" id="PTHR46511:SF1">
    <property type="entry name" value="MORN REPEAT-CONTAINING PROTEIN 3"/>
    <property type="match status" value="1"/>
</dbReference>
<gene>
    <name evidence="6" type="ORF">PYX00_005393</name>
</gene>
<dbReference type="GO" id="GO:0001669">
    <property type="term" value="C:acrosomal vesicle"/>
    <property type="evidence" value="ECO:0007669"/>
    <property type="project" value="UniProtKB-SubCell"/>
</dbReference>
<evidence type="ECO:0000256" key="5">
    <source>
        <dbReference type="ARBA" id="ARBA00045851"/>
    </source>
</evidence>
<dbReference type="EMBL" id="JARGDH010000003">
    <property type="protein sequence ID" value="KAL0272417.1"/>
    <property type="molecule type" value="Genomic_DNA"/>
</dbReference>
<dbReference type="SMART" id="SM00698">
    <property type="entry name" value="MORN"/>
    <property type="match status" value="6"/>
</dbReference>
<dbReference type="Gene3D" id="2.20.110.10">
    <property type="entry name" value="Histone H3 K4-specific methyltransferase SET7/9 N-terminal domain"/>
    <property type="match status" value="3"/>
</dbReference>
<sequence>MPFLHKSKKREPWFVKAQKISLRTGLRHAIFYPGGGYYKGDWLDGERSGKGKELLKNGRQYEGDWAWDRKHGFGIQSKYVAKDRRFRLVYIGDHFCGKMEGFGRRHYANGTVYEGELENNKRHGFGRCWYADKSYYEGQWAHDKHQGFGMFVQANGNRYEGEWRRGEKDGWGIFYHLDSGQQQEGYWLKNNCLTSFIKDIPYRQSAVDPTPYPIPRVEIQREALCVQYLNQAYAMFLKYNGGCEMHKFCYKMTPSQEKLSSQIENP</sequence>
<comment type="subcellular location">
    <subcellularLocation>
        <location evidence="1">Cytoplasmic vesicle</location>
        <location evidence="1">Secretory vesicle</location>
        <location evidence="1">Acrosome</location>
    </subcellularLocation>
</comment>
<dbReference type="Pfam" id="PF02493">
    <property type="entry name" value="MORN"/>
    <property type="match status" value="6"/>
</dbReference>
<comment type="caution">
    <text evidence="6">The sequence shown here is derived from an EMBL/GenBank/DDBJ whole genome shotgun (WGS) entry which is preliminary data.</text>
</comment>
<organism evidence="6">
    <name type="scientific">Menopon gallinae</name>
    <name type="common">poultry shaft louse</name>
    <dbReference type="NCBI Taxonomy" id="328185"/>
    <lineage>
        <taxon>Eukaryota</taxon>
        <taxon>Metazoa</taxon>
        <taxon>Ecdysozoa</taxon>
        <taxon>Arthropoda</taxon>
        <taxon>Hexapoda</taxon>
        <taxon>Insecta</taxon>
        <taxon>Pterygota</taxon>
        <taxon>Neoptera</taxon>
        <taxon>Paraneoptera</taxon>
        <taxon>Psocodea</taxon>
        <taxon>Troctomorpha</taxon>
        <taxon>Phthiraptera</taxon>
        <taxon>Amblycera</taxon>
        <taxon>Menoponidae</taxon>
        <taxon>Menopon</taxon>
    </lineage>
</organism>
<name>A0AAW2HRM4_9NEOP</name>
<dbReference type="AlphaFoldDB" id="A0AAW2HRM4"/>
<keyword evidence="2" id="KW-0677">Repeat</keyword>
<proteinExistence type="predicted"/>
<comment type="function">
    <text evidence="5">Assembles a suppression complex (suppresome) by tethering SIRT1 and MDM2 to regulate composite modifications of p53/TP53. Confers both deacetylation-mediated functional inactivation, by SIRT1, and ubiquitination-dependent degradation, by MDM2, of p53/TP53, promoting a proliferative and cell survival behaviors. May play a role in the regulation of spermatogenesis.</text>
</comment>
<evidence type="ECO:0000256" key="2">
    <source>
        <dbReference type="ARBA" id="ARBA00022737"/>
    </source>
</evidence>
<dbReference type="InterPro" id="IPR052472">
    <property type="entry name" value="MORN3"/>
</dbReference>
<reference evidence="6" key="1">
    <citation type="journal article" date="2024" name="Gigascience">
        <title>Chromosome-level genome of the poultry shaft louse Menopon gallinae provides insight into the host-switching and adaptive evolution of parasitic lice.</title>
        <authorList>
            <person name="Xu Y."/>
            <person name="Ma L."/>
            <person name="Liu S."/>
            <person name="Liang Y."/>
            <person name="Liu Q."/>
            <person name="He Z."/>
            <person name="Tian L."/>
            <person name="Duan Y."/>
            <person name="Cai W."/>
            <person name="Li H."/>
            <person name="Song F."/>
        </authorList>
    </citation>
    <scope>NUCLEOTIDE SEQUENCE</scope>
    <source>
        <strain evidence="6">Cailab_2023a</strain>
    </source>
</reference>
<evidence type="ECO:0000256" key="3">
    <source>
        <dbReference type="ARBA" id="ARBA00023329"/>
    </source>
</evidence>
<accession>A0AAW2HRM4</accession>
<dbReference type="InterPro" id="IPR003409">
    <property type="entry name" value="MORN"/>
</dbReference>
<keyword evidence="3" id="KW-0968">Cytoplasmic vesicle</keyword>
<evidence type="ECO:0000256" key="1">
    <source>
        <dbReference type="ARBA" id="ARBA00004218"/>
    </source>
</evidence>
<evidence type="ECO:0000313" key="6">
    <source>
        <dbReference type="EMBL" id="KAL0272417.1"/>
    </source>
</evidence>
<dbReference type="SUPFAM" id="SSF82185">
    <property type="entry name" value="Histone H3 K4-specific methyltransferase SET7/9 N-terminal domain"/>
    <property type="match status" value="2"/>
</dbReference>
<dbReference type="PANTHER" id="PTHR46511">
    <property type="entry name" value="MORN REPEAT-CONTAINING PROTEIN 3"/>
    <property type="match status" value="1"/>
</dbReference>